<evidence type="ECO:0000256" key="3">
    <source>
        <dbReference type="SAM" id="SignalP"/>
    </source>
</evidence>
<dbReference type="OrthoDB" id="3245657at2759"/>
<dbReference type="Proteomes" id="UP000076154">
    <property type="component" value="Unassembled WGS sequence"/>
</dbReference>
<keyword evidence="5" id="KW-1185">Reference proteome</keyword>
<comment type="caution">
    <text evidence="4">The sequence shown here is derived from an EMBL/GenBank/DDBJ whole genome shotgun (WGS) entry which is preliminary data.</text>
</comment>
<protein>
    <submittedName>
        <fullName evidence="4">Uncharacterized protein</fullName>
    </submittedName>
</protein>
<evidence type="ECO:0000256" key="1">
    <source>
        <dbReference type="SAM" id="MobiDB-lite"/>
    </source>
</evidence>
<dbReference type="EMBL" id="LUEZ02000010">
    <property type="protein sequence ID" value="RDB29640.1"/>
    <property type="molecule type" value="Genomic_DNA"/>
</dbReference>
<feature type="chain" id="PRO_5017010738" evidence="3">
    <location>
        <begin position="19"/>
        <end position="385"/>
    </location>
</feature>
<dbReference type="InParanoid" id="A0A369K847"/>
<feature type="signal peptide" evidence="3">
    <location>
        <begin position="1"/>
        <end position="18"/>
    </location>
</feature>
<name>A0A369K847_HYPMA</name>
<sequence>MLLLWCLTWLSLSLRARAARVNVTIDDTIPDPVTGNAIVYEPAAAWNDGAKCVGCTAHPNESKLYNGTWHDSTFNPLPGSNDFPNTTLSASATFNGTAVYVICVLARTTSGPSGNSDMTFFMDGALVGTFGKPAPGTAGYDYDVIVYSNTSLTPDTHTITVRNGHVNGPKSLVMLDRIVYTTGSDTPSDAKHSLSPGVIAAAVVCSIVGAVALALAAFLLFRYRKRRREDKEVDTQVNAFPAQLPPNTYGNTFGASHQMSNSLSVSDSTSNPVSSDYQVTPLSHNISLNPNRRLPSGAGIYDPYYGYQSHDHAQPNAGYAIGGTTKAERRNNLLDGSGSSQSAAATSSDIQRPFRTAGMEPPPAYYHSEAGSSSNGRSGFGDRKI</sequence>
<gene>
    <name evidence="4" type="ORF">Hypma_015133</name>
</gene>
<dbReference type="Gene3D" id="2.60.120.260">
    <property type="entry name" value="Galactose-binding domain-like"/>
    <property type="match status" value="1"/>
</dbReference>
<keyword evidence="2" id="KW-0812">Transmembrane</keyword>
<feature type="transmembrane region" description="Helical" evidence="2">
    <location>
        <begin position="198"/>
        <end position="221"/>
    </location>
</feature>
<evidence type="ECO:0000313" key="5">
    <source>
        <dbReference type="Proteomes" id="UP000076154"/>
    </source>
</evidence>
<feature type="compositionally biased region" description="Polar residues" evidence="1">
    <location>
        <begin position="248"/>
        <end position="259"/>
    </location>
</feature>
<accession>A0A369K847</accession>
<keyword evidence="2" id="KW-0472">Membrane</keyword>
<evidence type="ECO:0000256" key="2">
    <source>
        <dbReference type="SAM" id="Phobius"/>
    </source>
</evidence>
<feature type="region of interest" description="Disordered" evidence="1">
    <location>
        <begin position="248"/>
        <end position="278"/>
    </location>
</feature>
<feature type="compositionally biased region" description="Low complexity" evidence="1">
    <location>
        <begin position="260"/>
        <end position="276"/>
    </location>
</feature>
<reference evidence="4" key="1">
    <citation type="submission" date="2018-04" db="EMBL/GenBank/DDBJ databases">
        <title>Whole genome sequencing of Hypsizygus marmoreus.</title>
        <authorList>
            <person name="Choi I.-G."/>
            <person name="Min B."/>
            <person name="Kim J.-G."/>
            <person name="Kim S."/>
            <person name="Oh Y.-L."/>
            <person name="Kong W.-S."/>
            <person name="Park H."/>
            <person name="Jeong J."/>
            <person name="Song E.-S."/>
        </authorList>
    </citation>
    <scope>NUCLEOTIDE SEQUENCE [LARGE SCALE GENOMIC DNA]</scope>
    <source>
        <strain evidence="4">51987-8</strain>
    </source>
</reference>
<feature type="compositionally biased region" description="Low complexity" evidence="1">
    <location>
        <begin position="336"/>
        <end position="348"/>
    </location>
</feature>
<keyword evidence="2" id="KW-1133">Transmembrane helix</keyword>
<feature type="region of interest" description="Disordered" evidence="1">
    <location>
        <begin position="330"/>
        <end position="385"/>
    </location>
</feature>
<dbReference type="AlphaFoldDB" id="A0A369K847"/>
<evidence type="ECO:0000313" key="4">
    <source>
        <dbReference type="EMBL" id="RDB29640.1"/>
    </source>
</evidence>
<organism evidence="4 5">
    <name type="scientific">Hypsizygus marmoreus</name>
    <name type="common">White beech mushroom</name>
    <name type="synonym">Agaricus marmoreus</name>
    <dbReference type="NCBI Taxonomy" id="39966"/>
    <lineage>
        <taxon>Eukaryota</taxon>
        <taxon>Fungi</taxon>
        <taxon>Dikarya</taxon>
        <taxon>Basidiomycota</taxon>
        <taxon>Agaricomycotina</taxon>
        <taxon>Agaricomycetes</taxon>
        <taxon>Agaricomycetidae</taxon>
        <taxon>Agaricales</taxon>
        <taxon>Tricholomatineae</taxon>
        <taxon>Lyophyllaceae</taxon>
        <taxon>Hypsizygus</taxon>
    </lineage>
</organism>
<proteinExistence type="predicted"/>
<dbReference type="STRING" id="39966.A0A369K847"/>
<keyword evidence="3" id="KW-0732">Signal</keyword>